<reference evidence="2" key="1">
    <citation type="submission" date="2017-09" db="EMBL/GenBank/DDBJ databases">
        <authorList>
            <person name="Varghese N."/>
            <person name="Submissions S."/>
        </authorList>
    </citation>
    <scope>NUCLEOTIDE SEQUENCE [LARGE SCALE GENOMIC DNA]</scope>
    <source>
        <strain evidence="2">DSM 15103</strain>
    </source>
</reference>
<dbReference type="Proteomes" id="UP000219036">
    <property type="component" value="Unassembled WGS sequence"/>
</dbReference>
<dbReference type="AlphaFoldDB" id="A0A285NJ84"/>
<dbReference type="EMBL" id="OBEI01000003">
    <property type="protein sequence ID" value="SNZ07721.1"/>
    <property type="molecule type" value="Genomic_DNA"/>
</dbReference>
<accession>A0A285NJ84</accession>
<gene>
    <name evidence="1" type="ORF">SAMN06265182_0984</name>
</gene>
<evidence type="ECO:0000313" key="2">
    <source>
        <dbReference type="Proteomes" id="UP000219036"/>
    </source>
</evidence>
<dbReference type="RefSeq" id="WP_097000162.1">
    <property type="nucleotide sequence ID" value="NZ_OBEI01000003.1"/>
</dbReference>
<evidence type="ECO:0000313" key="1">
    <source>
        <dbReference type="EMBL" id="SNZ07721.1"/>
    </source>
</evidence>
<keyword evidence="2" id="KW-1185">Reference proteome</keyword>
<proteinExistence type="predicted"/>
<protein>
    <submittedName>
        <fullName evidence="1">Uncharacterized protein</fullName>
    </submittedName>
</protein>
<sequence length="86" mass="9910">MAKEKRKPEMSVEEAIKAVRNYLLTGFPTGLTGGKRIEIVQSEPEGKILREFSWDIPILRKAQGEIKTAIKSLKEKNFRIYLTKNF</sequence>
<organism evidence="1 2">
    <name type="scientific">Persephonella hydrogeniphila</name>
    <dbReference type="NCBI Taxonomy" id="198703"/>
    <lineage>
        <taxon>Bacteria</taxon>
        <taxon>Pseudomonadati</taxon>
        <taxon>Aquificota</taxon>
        <taxon>Aquificia</taxon>
        <taxon>Aquificales</taxon>
        <taxon>Hydrogenothermaceae</taxon>
        <taxon>Persephonella</taxon>
    </lineage>
</organism>
<name>A0A285NJ84_9AQUI</name>